<sequence>SQETKSFVLDTSGKDPLLVAPPTWQYGAWVLIPPDNDFAKIHQYISDIFSGKLSASESAGKKQ</sequence>
<reference evidence="1 2" key="1">
    <citation type="journal article" date="2015" name="Nature">
        <title>rRNA introns, odd ribosomes, and small enigmatic genomes across a large radiation of phyla.</title>
        <authorList>
            <person name="Brown C.T."/>
            <person name="Hug L.A."/>
            <person name="Thomas B.C."/>
            <person name="Sharon I."/>
            <person name="Castelle C.J."/>
            <person name="Singh A."/>
            <person name="Wilkins M.J."/>
            <person name="Williams K.H."/>
            <person name="Banfield J.F."/>
        </authorList>
    </citation>
    <scope>NUCLEOTIDE SEQUENCE [LARGE SCALE GENOMIC DNA]</scope>
</reference>
<evidence type="ECO:0000313" key="2">
    <source>
        <dbReference type="Proteomes" id="UP000034785"/>
    </source>
</evidence>
<gene>
    <name evidence="1" type="ORF">UV41_C0021G0012</name>
</gene>
<dbReference type="Proteomes" id="UP000034785">
    <property type="component" value="Unassembled WGS sequence"/>
</dbReference>
<proteinExistence type="predicted"/>
<dbReference type="EMBL" id="LCEJ01000021">
    <property type="protein sequence ID" value="KKS70501.1"/>
    <property type="molecule type" value="Genomic_DNA"/>
</dbReference>
<name>A0A0G1DI45_9BACT</name>
<protein>
    <submittedName>
        <fullName evidence="1">Uncharacterized protein</fullName>
    </submittedName>
</protein>
<comment type="caution">
    <text evidence="1">The sequence shown here is derived from an EMBL/GenBank/DDBJ whole genome shotgun (WGS) entry which is preliminary data.</text>
</comment>
<organism evidence="1 2">
    <name type="scientific">Candidatus Daviesbacteria bacterium GW2011_GWA2_42_7</name>
    <dbReference type="NCBI Taxonomy" id="1618425"/>
    <lineage>
        <taxon>Bacteria</taxon>
        <taxon>Candidatus Daviesiibacteriota</taxon>
    </lineage>
</organism>
<evidence type="ECO:0000313" key="1">
    <source>
        <dbReference type="EMBL" id="KKS70501.1"/>
    </source>
</evidence>
<dbReference type="AlphaFoldDB" id="A0A0G1DI45"/>
<feature type="non-terminal residue" evidence="1">
    <location>
        <position position="1"/>
    </location>
</feature>
<accession>A0A0G1DI45</accession>